<protein>
    <submittedName>
        <fullName evidence="2">Heterokaryon incompatibility protein-domain-containing protein</fullName>
    </submittedName>
</protein>
<name>A0ABQ8G3I0_9PEZI</name>
<gene>
    <name evidence="2" type="ORF">B0J12DRAFT_191552</name>
</gene>
<feature type="domain" description="Heterokaryon incompatibility" evidence="1">
    <location>
        <begin position="193"/>
        <end position="387"/>
    </location>
</feature>
<comment type="caution">
    <text evidence="2">The sequence shown here is derived from an EMBL/GenBank/DDBJ whole genome shotgun (WGS) entry which is preliminary data.</text>
</comment>
<dbReference type="PANTHER" id="PTHR33112:SF10">
    <property type="entry name" value="TOL"/>
    <property type="match status" value="1"/>
</dbReference>
<evidence type="ECO:0000259" key="1">
    <source>
        <dbReference type="Pfam" id="PF06985"/>
    </source>
</evidence>
<reference evidence="2 3" key="1">
    <citation type="journal article" date="2021" name="Nat. Commun.">
        <title>Genetic determinants of endophytism in the Arabidopsis root mycobiome.</title>
        <authorList>
            <person name="Mesny F."/>
            <person name="Miyauchi S."/>
            <person name="Thiergart T."/>
            <person name="Pickel B."/>
            <person name="Atanasova L."/>
            <person name="Karlsson M."/>
            <person name="Huettel B."/>
            <person name="Barry K.W."/>
            <person name="Haridas S."/>
            <person name="Chen C."/>
            <person name="Bauer D."/>
            <person name="Andreopoulos W."/>
            <person name="Pangilinan J."/>
            <person name="LaButti K."/>
            <person name="Riley R."/>
            <person name="Lipzen A."/>
            <person name="Clum A."/>
            <person name="Drula E."/>
            <person name="Henrissat B."/>
            <person name="Kohler A."/>
            <person name="Grigoriev I.V."/>
            <person name="Martin F.M."/>
            <person name="Hacquard S."/>
        </authorList>
    </citation>
    <scope>NUCLEOTIDE SEQUENCE [LARGE SCALE GENOMIC DNA]</scope>
    <source>
        <strain evidence="2 3">MPI-SDFR-AT-0080</strain>
    </source>
</reference>
<evidence type="ECO:0000313" key="3">
    <source>
        <dbReference type="Proteomes" id="UP000774617"/>
    </source>
</evidence>
<evidence type="ECO:0000313" key="2">
    <source>
        <dbReference type="EMBL" id="KAH7043826.1"/>
    </source>
</evidence>
<dbReference type="Pfam" id="PF06985">
    <property type="entry name" value="HET"/>
    <property type="match status" value="1"/>
</dbReference>
<keyword evidence="3" id="KW-1185">Reference proteome</keyword>
<organism evidence="2 3">
    <name type="scientific">Macrophomina phaseolina</name>
    <dbReference type="NCBI Taxonomy" id="35725"/>
    <lineage>
        <taxon>Eukaryota</taxon>
        <taxon>Fungi</taxon>
        <taxon>Dikarya</taxon>
        <taxon>Ascomycota</taxon>
        <taxon>Pezizomycotina</taxon>
        <taxon>Dothideomycetes</taxon>
        <taxon>Dothideomycetes incertae sedis</taxon>
        <taxon>Botryosphaeriales</taxon>
        <taxon>Botryosphaeriaceae</taxon>
        <taxon>Macrophomina</taxon>
    </lineage>
</organism>
<proteinExistence type="predicted"/>
<dbReference type="PANTHER" id="PTHR33112">
    <property type="entry name" value="DOMAIN PROTEIN, PUTATIVE-RELATED"/>
    <property type="match status" value="1"/>
</dbReference>
<sequence>MLCDICTGVLCHHAGRRKSILHDLRFDHHQRKQSLLLSLEQGCSICSVLARQLEGNGVDLGDGGDLRLQASLSLTWGRQLKRRYYSLEFILEGEAIRTFALQPKDRKRPKKNTLSSVHTCSKPVFKLADRWISECQCASPKQEWYPDRLLDLSEVKSVAHLGQHDISKAKVYLLRNSEDWKAKESAKPKENRYVTLSHRWGKAVPVTLVAHNMAELMTRGIALEDLPKTFQDTIIFASQLKEVRYLWIDSLCIVQKSKGDDGLHEEDWYTQSAVMDKVYHKSYLNISATTSPDSSVGLFQTRNLDALKEEKVNLNISGLVNSKGLKEKSKTKSLKGCVKAITGSLFKCLKMTSRTSHTRRCTIVDVSLWDDMVEQAPVNTRGWVYQERLLAPRILHFCDGQITWECSERNCTERYPDGIPFLQLKSGDLVERNLLKSFEPENEGKILREARLNGNEDPDKDLPRLHTYELWRRIVEVYSQKDLTVPGDKLIGLSGIAKYFFESRLKADPKLPQWDLPYVAGLWSEYLESQLLWRVEPVFKDDFSQNVSKRHELRAPSFSWAALDSPQGIIYGEFTNQDLFFRVKSVEMRYMDGGNEFGLVEGLDCHLLLEARLIQVDLHRLDQEVAGVPYGWRFTSEEESDDPYYDGVHGNIYLDSPDSDDDVFEPGARIFCMPAARGERTAKPSERYLICLLLQLKGSDQEGRCFKRIGLTKLSSYEEEKSRKALENTKTEQIYLF</sequence>
<dbReference type="EMBL" id="JAGTJR010000022">
    <property type="protein sequence ID" value="KAH7043826.1"/>
    <property type="molecule type" value="Genomic_DNA"/>
</dbReference>
<dbReference type="InterPro" id="IPR010730">
    <property type="entry name" value="HET"/>
</dbReference>
<dbReference type="Proteomes" id="UP000774617">
    <property type="component" value="Unassembled WGS sequence"/>
</dbReference>
<accession>A0ABQ8G3I0</accession>